<organism evidence="2 3">
    <name type="scientific">Cohnella terricola</name>
    <dbReference type="NCBI Taxonomy" id="1289167"/>
    <lineage>
        <taxon>Bacteria</taxon>
        <taxon>Bacillati</taxon>
        <taxon>Bacillota</taxon>
        <taxon>Bacilli</taxon>
        <taxon>Bacillales</taxon>
        <taxon>Paenibacillaceae</taxon>
        <taxon>Cohnella</taxon>
    </lineage>
</organism>
<dbReference type="InterPro" id="IPR023198">
    <property type="entry name" value="PGP-like_dom2"/>
</dbReference>
<dbReference type="PANTHER" id="PTHR43316:SF8">
    <property type="entry name" value="HAD FAMILY HYDROLASE"/>
    <property type="match status" value="1"/>
</dbReference>
<dbReference type="InterPro" id="IPR051540">
    <property type="entry name" value="S-2-haloacid_dehalogenase"/>
</dbReference>
<protein>
    <submittedName>
        <fullName evidence="2">HAD family hydrolase</fullName>
    </submittedName>
</protein>
<sequence>MNQSILFDLDDTLVYCHKYFHHVLDRFADLMVSWFGPRGVSRDEVAAKQIEIDIAGVHVVGFQSEHFPQSLIDTYRFYQHSTGRPGSPLEEDALWKLGNSVYEMEVEPYPLMDETLEFLAEQGHELHLYTGGDAAIQSRKIESMQLQRYFEDRIYIRQHKNTDALEQILESGRFDRANTWMIGNSIRTDVVPALNCGINAVYLKKETEWTYNVIPIDAKPSGALLTLSELPQVPPAIHRYLDENLMKESG</sequence>
<dbReference type="AlphaFoldDB" id="A0A559JQV7"/>
<dbReference type="Proteomes" id="UP000316330">
    <property type="component" value="Unassembled WGS sequence"/>
</dbReference>
<dbReference type="PANTHER" id="PTHR43316">
    <property type="entry name" value="HYDROLASE, HALOACID DELAHOGENASE-RELATED"/>
    <property type="match status" value="1"/>
</dbReference>
<dbReference type="Gene3D" id="1.10.150.240">
    <property type="entry name" value="Putative phosphatase, domain 2"/>
    <property type="match status" value="1"/>
</dbReference>
<comment type="caution">
    <text evidence="2">The sequence shown here is derived from an EMBL/GenBank/DDBJ whole genome shotgun (WGS) entry which is preliminary data.</text>
</comment>
<name>A0A559JQV7_9BACL</name>
<dbReference type="SFLD" id="SFLDS00003">
    <property type="entry name" value="Haloacid_Dehalogenase"/>
    <property type="match status" value="1"/>
</dbReference>
<reference evidence="2 3" key="1">
    <citation type="submission" date="2019-07" db="EMBL/GenBank/DDBJ databases">
        <authorList>
            <person name="Kim J."/>
        </authorList>
    </citation>
    <scope>NUCLEOTIDE SEQUENCE [LARGE SCALE GENOMIC DNA]</scope>
    <source>
        <strain evidence="2 3">G13</strain>
    </source>
</reference>
<evidence type="ECO:0000313" key="3">
    <source>
        <dbReference type="Proteomes" id="UP000316330"/>
    </source>
</evidence>
<dbReference type="Gene3D" id="3.40.50.1000">
    <property type="entry name" value="HAD superfamily/HAD-like"/>
    <property type="match status" value="1"/>
</dbReference>
<dbReference type="SFLD" id="SFLDG01129">
    <property type="entry name" value="C1.5:_HAD__Beta-PGM__Phosphata"/>
    <property type="match status" value="1"/>
</dbReference>
<evidence type="ECO:0000313" key="2">
    <source>
        <dbReference type="EMBL" id="TVY02264.1"/>
    </source>
</evidence>
<gene>
    <name evidence="2" type="ORF">FPZ45_07460</name>
</gene>
<dbReference type="EMBL" id="VNJJ01000003">
    <property type="protein sequence ID" value="TVY02264.1"/>
    <property type="molecule type" value="Genomic_DNA"/>
</dbReference>
<dbReference type="Pfam" id="PF13419">
    <property type="entry name" value="HAD_2"/>
    <property type="match status" value="1"/>
</dbReference>
<keyword evidence="3" id="KW-1185">Reference proteome</keyword>
<dbReference type="InterPro" id="IPR036412">
    <property type="entry name" value="HAD-like_sf"/>
</dbReference>
<keyword evidence="1 2" id="KW-0378">Hydrolase</keyword>
<dbReference type="RefSeq" id="WP_144699968.1">
    <property type="nucleotide sequence ID" value="NZ_VNJJ01000003.1"/>
</dbReference>
<proteinExistence type="predicted"/>
<accession>A0A559JQV7</accession>
<dbReference type="OrthoDB" id="6101375at2"/>
<dbReference type="SUPFAM" id="SSF56784">
    <property type="entry name" value="HAD-like"/>
    <property type="match status" value="1"/>
</dbReference>
<dbReference type="InterPro" id="IPR041492">
    <property type="entry name" value="HAD_2"/>
</dbReference>
<dbReference type="GO" id="GO:0016787">
    <property type="term" value="F:hydrolase activity"/>
    <property type="evidence" value="ECO:0007669"/>
    <property type="project" value="UniProtKB-KW"/>
</dbReference>
<evidence type="ECO:0000256" key="1">
    <source>
        <dbReference type="ARBA" id="ARBA00022801"/>
    </source>
</evidence>
<dbReference type="InterPro" id="IPR023214">
    <property type="entry name" value="HAD_sf"/>
</dbReference>